<dbReference type="SUPFAM" id="SSF52343">
    <property type="entry name" value="Ferredoxin reductase-like, C-terminal NADP-linked domain"/>
    <property type="match status" value="1"/>
</dbReference>
<keyword evidence="3" id="KW-0288">FMN</keyword>
<dbReference type="PRINTS" id="PR00409">
    <property type="entry name" value="PHDIOXRDTASE"/>
</dbReference>
<dbReference type="Gene3D" id="3.10.20.30">
    <property type="match status" value="1"/>
</dbReference>
<dbReference type="Pfam" id="PF00111">
    <property type="entry name" value="Fer2"/>
    <property type="match status" value="1"/>
</dbReference>
<dbReference type="Pfam" id="PF22290">
    <property type="entry name" value="DmmA-like_N"/>
    <property type="match status" value="1"/>
</dbReference>
<dbReference type="InterPro" id="IPR012675">
    <property type="entry name" value="Beta-grasp_dom_sf"/>
</dbReference>
<evidence type="ECO:0000256" key="6">
    <source>
        <dbReference type="ARBA" id="ARBA00023002"/>
    </source>
</evidence>
<dbReference type="AlphaFoldDB" id="A0A7X0UDC2"/>
<dbReference type="GO" id="GO:0008168">
    <property type="term" value="F:methyltransferase activity"/>
    <property type="evidence" value="ECO:0007669"/>
    <property type="project" value="UniProtKB-KW"/>
</dbReference>
<dbReference type="GO" id="GO:0018489">
    <property type="term" value="F:vanillate monooxygenase activity"/>
    <property type="evidence" value="ECO:0007669"/>
    <property type="project" value="UniProtKB-EC"/>
</dbReference>
<dbReference type="PROSITE" id="PS51384">
    <property type="entry name" value="FAD_FR"/>
    <property type="match status" value="1"/>
</dbReference>
<dbReference type="GO" id="GO:0032259">
    <property type="term" value="P:methylation"/>
    <property type="evidence" value="ECO:0007669"/>
    <property type="project" value="UniProtKB-KW"/>
</dbReference>
<evidence type="ECO:0000256" key="4">
    <source>
        <dbReference type="ARBA" id="ARBA00022714"/>
    </source>
</evidence>
<dbReference type="Proteomes" id="UP000575083">
    <property type="component" value="Unassembled WGS sequence"/>
</dbReference>
<keyword evidence="7" id="KW-0408">Iron</keyword>
<reference evidence="11 12" key="1">
    <citation type="submission" date="2020-08" db="EMBL/GenBank/DDBJ databases">
        <title>Functional genomics of gut bacteria from endangered species of beetles.</title>
        <authorList>
            <person name="Carlos-Shanley C."/>
        </authorList>
    </citation>
    <scope>NUCLEOTIDE SEQUENCE [LARGE SCALE GENOMIC DNA]</scope>
    <source>
        <strain evidence="11 12">S00198</strain>
    </source>
</reference>
<organism evidence="11 12">
    <name type="scientific">Acidovorax soli</name>
    <dbReference type="NCBI Taxonomy" id="592050"/>
    <lineage>
        <taxon>Bacteria</taxon>
        <taxon>Pseudomonadati</taxon>
        <taxon>Pseudomonadota</taxon>
        <taxon>Betaproteobacteria</taxon>
        <taxon>Burkholderiales</taxon>
        <taxon>Comamonadaceae</taxon>
        <taxon>Acidovorax</taxon>
    </lineage>
</organism>
<feature type="domain" description="2Fe-2S ferredoxin-type" evidence="9">
    <location>
        <begin position="246"/>
        <end position="331"/>
    </location>
</feature>
<dbReference type="PANTHER" id="PTHR47354">
    <property type="entry name" value="NADH OXIDOREDUCTASE HCR"/>
    <property type="match status" value="1"/>
</dbReference>
<dbReference type="InterPro" id="IPR054582">
    <property type="entry name" value="DmmA-like_N"/>
</dbReference>
<dbReference type="GO" id="GO:0051537">
    <property type="term" value="F:2 iron, 2 sulfur cluster binding"/>
    <property type="evidence" value="ECO:0007669"/>
    <property type="project" value="UniProtKB-KW"/>
</dbReference>
<dbReference type="RefSeq" id="WP_409362599.1">
    <property type="nucleotide sequence ID" value="NZ_JACHLK010000037.1"/>
</dbReference>
<dbReference type="SUPFAM" id="SSF54292">
    <property type="entry name" value="2Fe-2S ferredoxin-like"/>
    <property type="match status" value="1"/>
</dbReference>
<protein>
    <submittedName>
        <fullName evidence="11">Vanillate O-demethylase ferredoxin subunit</fullName>
        <ecNumber evidence="11">1.14.13.82</ecNumber>
    </submittedName>
</protein>
<dbReference type="InterPro" id="IPR036010">
    <property type="entry name" value="2Fe-2S_ferredoxin-like_sf"/>
</dbReference>
<dbReference type="PROSITE" id="PS51085">
    <property type="entry name" value="2FE2S_FER_2"/>
    <property type="match status" value="1"/>
</dbReference>
<keyword evidence="2" id="KW-0285">Flavoprotein</keyword>
<evidence type="ECO:0000259" key="9">
    <source>
        <dbReference type="PROSITE" id="PS51085"/>
    </source>
</evidence>
<evidence type="ECO:0000256" key="1">
    <source>
        <dbReference type="ARBA" id="ARBA00001917"/>
    </source>
</evidence>
<proteinExistence type="predicted"/>
<evidence type="ECO:0000256" key="5">
    <source>
        <dbReference type="ARBA" id="ARBA00022723"/>
    </source>
</evidence>
<dbReference type="EC" id="1.14.13.82" evidence="11"/>
<dbReference type="PANTHER" id="PTHR47354:SF1">
    <property type="entry name" value="CARNITINE MONOOXYGENASE REDUCTASE SUBUNIT"/>
    <property type="match status" value="1"/>
</dbReference>
<dbReference type="Gene3D" id="3.40.50.80">
    <property type="entry name" value="Nucleotide-binding domain of ferredoxin-NADP reductase (FNR) module"/>
    <property type="match status" value="1"/>
</dbReference>
<name>A0A7X0UDC2_9BURK</name>
<comment type="caution">
    <text evidence="11">The sequence shown here is derived from an EMBL/GenBank/DDBJ whole genome shotgun (WGS) entry which is preliminary data.</text>
</comment>
<dbReference type="InterPro" id="IPR050415">
    <property type="entry name" value="MRET"/>
</dbReference>
<dbReference type="CDD" id="cd00207">
    <property type="entry name" value="fer2"/>
    <property type="match status" value="1"/>
</dbReference>
<dbReference type="CDD" id="cd06185">
    <property type="entry name" value="PDR_like"/>
    <property type="match status" value="1"/>
</dbReference>
<dbReference type="EMBL" id="JACHLK010000037">
    <property type="protein sequence ID" value="MBB6564332.1"/>
    <property type="molecule type" value="Genomic_DNA"/>
</dbReference>
<dbReference type="InterPro" id="IPR017938">
    <property type="entry name" value="Riboflavin_synthase-like_b-brl"/>
</dbReference>
<evidence type="ECO:0000256" key="7">
    <source>
        <dbReference type="ARBA" id="ARBA00023004"/>
    </source>
</evidence>
<feature type="domain" description="FAD-binding FR-type" evidence="10">
    <location>
        <begin position="11"/>
        <end position="113"/>
    </location>
</feature>
<keyword evidence="6 11" id="KW-0560">Oxidoreductase</keyword>
<evidence type="ECO:0000313" key="12">
    <source>
        <dbReference type="Proteomes" id="UP000575083"/>
    </source>
</evidence>
<dbReference type="InterPro" id="IPR017927">
    <property type="entry name" value="FAD-bd_FR_type"/>
</dbReference>
<accession>A0A7X0UDC2</accession>
<comment type="cofactor">
    <cofactor evidence="1">
        <name>FMN</name>
        <dbReference type="ChEBI" id="CHEBI:58210"/>
    </cofactor>
</comment>
<keyword evidence="11" id="KW-0489">Methyltransferase</keyword>
<keyword evidence="5" id="KW-0479">Metal-binding</keyword>
<dbReference type="InterPro" id="IPR001041">
    <property type="entry name" value="2Fe-2S_ferredoxin-type"/>
</dbReference>
<dbReference type="SUPFAM" id="SSF63380">
    <property type="entry name" value="Riboflavin synthase domain-like"/>
    <property type="match status" value="1"/>
</dbReference>
<dbReference type="InterPro" id="IPR006058">
    <property type="entry name" value="2Fe2S_fd_BS"/>
</dbReference>
<evidence type="ECO:0000256" key="3">
    <source>
        <dbReference type="ARBA" id="ARBA00022643"/>
    </source>
</evidence>
<dbReference type="PROSITE" id="PS00197">
    <property type="entry name" value="2FE2S_FER_1"/>
    <property type="match status" value="1"/>
</dbReference>
<dbReference type="Gene3D" id="2.40.30.10">
    <property type="entry name" value="Translation factors"/>
    <property type="match status" value="1"/>
</dbReference>
<keyword evidence="12" id="KW-1185">Reference proteome</keyword>
<dbReference type="InterPro" id="IPR039261">
    <property type="entry name" value="FNR_nucleotide-bd"/>
</dbReference>
<gene>
    <name evidence="11" type="ORF">HNP48_007059</name>
</gene>
<dbReference type="GO" id="GO:0046872">
    <property type="term" value="F:metal ion binding"/>
    <property type="evidence" value="ECO:0007669"/>
    <property type="project" value="UniProtKB-KW"/>
</dbReference>
<keyword evidence="11" id="KW-0808">Transferase</keyword>
<evidence type="ECO:0000259" key="10">
    <source>
        <dbReference type="PROSITE" id="PS51384"/>
    </source>
</evidence>
<evidence type="ECO:0000313" key="11">
    <source>
        <dbReference type="EMBL" id="MBB6564332.1"/>
    </source>
</evidence>
<keyword evidence="4" id="KW-0001">2Fe-2S</keyword>
<keyword evidence="8" id="KW-0411">Iron-sulfur</keyword>
<evidence type="ECO:0000256" key="2">
    <source>
        <dbReference type="ARBA" id="ARBA00022630"/>
    </source>
</evidence>
<sequence>MNLAAEMVMMTDTLAVRVARRWPEARGIEAFELVHPEGAALPAFRAGAHIDVHLPGAIVRPYSICSAPHERWRYLLCVLREPASRGGSAALHDAVAEGDVLRIGRPRNLFALDQAASHHLLLAGGIGITPILSMAQQLVQAGAGNFALHYAVQERDRAALLGALAVPGLAQRSRLYCSAGDAPARMDIGALLAQAPQGTHVYACGPARLVQAVQSTAAAQGWAPERMHVELFAAPQVVRADGDAAFELVLARSGRVVNVPAGCSATEALGAAGVVVPTSCEQGVCGTCLMGVVSGLPDHRDMYLSPEEQQRNDQFLPCCSRALTQRLVVDC</sequence>
<evidence type="ECO:0000256" key="8">
    <source>
        <dbReference type="ARBA" id="ARBA00023014"/>
    </source>
</evidence>